<accession>A0A5E7C0M1</accession>
<comment type="cofactor">
    <cofactor evidence="1">
        <name>FAD</name>
        <dbReference type="ChEBI" id="CHEBI:57692"/>
    </cofactor>
</comment>
<dbReference type="SUPFAM" id="SSF51905">
    <property type="entry name" value="FAD/NAD(P)-binding domain"/>
    <property type="match status" value="1"/>
</dbReference>
<dbReference type="Gene3D" id="3.50.50.60">
    <property type="entry name" value="FAD/NAD(P)-binding domain"/>
    <property type="match status" value="2"/>
</dbReference>
<protein>
    <submittedName>
        <fullName evidence="7">Rhodocoxin reductase</fullName>
        <ecNumber evidence="7">1.18.1.-</ecNumber>
    </submittedName>
</protein>
<feature type="domain" description="Reductase C-terminal" evidence="6">
    <location>
        <begin position="323"/>
        <end position="407"/>
    </location>
</feature>
<dbReference type="PANTHER" id="PTHR43557">
    <property type="entry name" value="APOPTOSIS-INDUCING FACTOR 1"/>
    <property type="match status" value="1"/>
</dbReference>
<dbReference type="InterPro" id="IPR023753">
    <property type="entry name" value="FAD/NAD-binding_dom"/>
</dbReference>
<keyword evidence="4 7" id="KW-0560">Oxidoreductase</keyword>
<gene>
    <name evidence="7" type="primary">thcD</name>
    <name evidence="7" type="ORF">PS710_02415</name>
</gene>
<dbReference type="GO" id="GO:0016651">
    <property type="term" value="F:oxidoreductase activity, acting on NAD(P)H"/>
    <property type="evidence" value="ECO:0007669"/>
    <property type="project" value="TreeGrafter"/>
</dbReference>
<dbReference type="Gene3D" id="3.30.390.30">
    <property type="match status" value="1"/>
</dbReference>
<evidence type="ECO:0000256" key="4">
    <source>
        <dbReference type="ARBA" id="ARBA00023002"/>
    </source>
</evidence>
<dbReference type="PRINTS" id="PR00368">
    <property type="entry name" value="FADPNR"/>
</dbReference>
<organism evidence="7 8">
    <name type="scientific">Pseudomonas fluorescens</name>
    <dbReference type="NCBI Taxonomy" id="294"/>
    <lineage>
        <taxon>Bacteria</taxon>
        <taxon>Pseudomonadati</taxon>
        <taxon>Pseudomonadota</taxon>
        <taxon>Gammaproteobacteria</taxon>
        <taxon>Pseudomonadales</taxon>
        <taxon>Pseudomonadaceae</taxon>
        <taxon>Pseudomonas</taxon>
    </lineage>
</organism>
<dbReference type="SUPFAM" id="SSF55424">
    <property type="entry name" value="FAD/NAD-linked reductases, dimerisation (C-terminal) domain"/>
    <property type="match status" value="1"/>
</dbReference>
<dbReference type="AlphaFoldDB" id="A0A5E7C0M1"/>
<dbReference type="InterPro" id="IPR036188">
    <property type="entry name" value="FAD/NAD-bd_sf"/>
</dbReference>
<sequence>MSGPNRIVLIGGGLASIAAIEALRNEGYEGGIMLISDESEMPYDRPPLSKTYLSAEVNLQQILLHDQAWYDDMKVELVLGVAAQRIDPTSHQVHLGDGRSVQYDRLLIATGARPRALPETVIELGVGVHYLRTRADADQLRTIVQPGARVVLIGGGVIGMETAATLALMGCQVKVLEGSDRIMARFFPPVLSERLARVHAKNGVDVRTGVVIERVFQEGNQSVVCLANGEVLSADILVVGIGVIPNAEIAMKAGIELEQNGVRTDSRGETSVPGIFASGDVATFPLPDGSMIRWENWTHARLHAAHVVRHMLDKDSEYNEQPWVWSDQYDLNIQVLGSSVSEDAPILRGCLDHGKLTALHISGGILVGATMINDGKSKSSARKLLGRAVSCELREQLADATLDLKKIVASL</sequence>
<evidence type="ECO:0000313" key="8">
    <source>
        <dbReference type="Proteomes" id="UP000381093"/>
    </source>
</evidence>
<dbReference type="InterPro" id="IPR016156">
    <property type="entry name" value="FAD/NAD-linked_Rdtase_dimer_sf"/>
</dbReference>
<feature type="domain" description="FAD/NAD(P)-binding" evidence="5">
    <location>
        <begin position="6"/>
        <end position="301"/>
    </location>
</feature>
<dbReference type="PRINTS" id="PR00411">
    <property type="entry name" value="PNDRDTASEI"/>
</dbReference>
<evidence type="ECO:0000259" key="6">
    <source>
        <dbReference type="Pfam" id="PF14759"/>
    </source>
</evidence>
<dbReference type="InterPro" id="IPR050446">
    <property type="entry name" value="FAD-oxidoreductase/Apoptosis"/>
</dbReference>
<reference evidence="7 8" key="1">
    <citation type="submission" date="2019-09" db="EMBL/GenBank/DDBJ databases">
        <authorList>
            <person name="Chandra G."/>
            <person name="Truman W A."/>
        </authorList>
    </citation>
    <scope>NUCLEOTIDE SEQUENCE [LARGE SCALE GENOMIC DNA]</scope>
    <source>
        <strain evidence="7">PS710</strain>
    </source>
</reference>
<evidence type="ECO:0000256" key="2">
    <source>
        <dbReference type="ARBA" id="ARBA00022630"/>
    </source>
</evidence>
<dbReference type="EC" id="1.18.1.-" evidence="7"/>
<dbReference type="GO" id="GO:0005737">
    <property type="term" value="C:cytoplasm"/>
    <property type="evidence" value="ECO:0007669"/>
    <property type="project" value="TreeGrafter"/>
</dbReference>
<name>A0A5E7C0M1_PSEFL</name>
<proteinExistence type="predicted"/>
<dbReference type="InterPro" id="IPR028202">
    <property type="entry name" value="Reductase_C"/>
</dbReference>
<dbReference type="RefSeq" id="WP_150764712.1">
    <property type="nucleotide sequence ID" value="NZ_CABVHW010000006.1"/>
</dbReference>
<evidence type="ECO:0000259" key="5">
    <source>
        <dbReference type="Pfam" id="PF07992"/>
    </source>
</evidence>
<dbReference type="Proteomes" id="UP000381093">
    <property type="component" value="Unassembled WGS sequence"/>
</dbReference>
<evidence type="ECO:0000256" key="1">
    <source>
        <dbReference type="ARBA" id="ARBA00001974"/>
    </source>
</evidence>
<keyword evidence="2" id="KW-0285">Flavoprotein</keyword>
<dbReference type="EMBL" id="CABVHW010000006">
    <property type="protein sequence ID" value="VVN97879.1"/>
    <property type="molecule type" value="Genomic_DNA"/>
</dbReference>
<evidence type="ECO:0000256" key="3">
    <source>
        <dbReference type="ARBA" id="ARBA00022827"/>
    </source>
</evidence>
<dbReference type="PANTHER" id="PTHR43557:SF2">
    <property type="entry name" value="RIESKE DOMAIN-CONTAINING PROTEIN-RELATED"/>
    <property type="match status" value="1"/>
</dbReference>
<dbReference type="Pfam" id="PF07992">
    <property type="entry name" value="Pyr_redox_2"/>
    <property type="match status" value="1"/>
</dbReference>
<keyword evidence="3" id="KW-0274">FAD</keyword>
<evidence type="ECO:0000313" key="7">
    <source>
        <dbReference type="EMBL" id="VVN97879.1"/>
    </source>
</evidence>
<dbReference type="Pfam" id="PF14759">
    <property type="entry name" value="Reductase_C"/>
    <property type="match status" value="1"/>
</dbReference>